<keyword evidence="1" id="KW-0732">Signal</keyword>
<reference evidence="3 4" key="1">
    <citation type="submission" date="2018-09" db="EMBL/GenBank/DDBJ databases">
        <title>Genome sequencing of strain 6GH32-13.</title>
        <authorList>
            <person name="Weon H.-Y."/>
            <person name="Heo J."/>
            <person name="Kwon S.-W."/>
        </authorList>
    </citation>
    <scope>NUCLEOTIDE SEQUENCE [LARGE SCALE GENOMIC DNA]</scope>
    <source>
        <strain evidence="3 4">5GH32-13</strain>
    </source>
</reference>
<evidence type="ECO:0000313" key="4">
    <source>
        <dbReference type="Proteomes" id="UP000263900"/>
    </source>
</evidence>
<dbReference type="InterPro" id="IPR022409">
    <property type="entry name" value="PKD/Chitinase_dom"/>
</dbReference>
<dbReference type="Proteomes" id="UP000263900">
    <property type="component" value="Chromosome"/>
</dbReference>
<dbReference type="Pfam" id="PF13585">
    <property type="entry name" value="CHU_C"/>
    <property type="match status" value="1"/>
</dbReference>
<dbReference type="OrthoDB" id="7794186at2"/>
<feature type="signal peptide" evidence="1">
    <location>
        <begin position="1"/>
        <end position="36"/>
    </location>
</feature>
<dbReference type="Pfam" id="PF19081">
    <property type="entry name" value="Ig_7"/>
    <property type="match status" value="4"/>
</dbReference>
<proteinExistence type="predicted"/>
<dbReference type="KEGG" id="pseg:D3H65_13285"/>
<dbReference type="SUPFAM" id="SSF49299">
    <property type="entry name" value="PKD domain"/>
    <property type="match status" value="2"/>
</dbReference>
<dbReference type="EMBL" id="CP032157">
    <property type="protein sequence ID" value="AXY74901.1"/>
    <property type="molecule type" value="Genomic_DNA"/>
</dbReference>
<gene>
    <name evidence="3" type="ORF">D3H65_13285</name>
</gene>
<dbReference type="PROSITE" id="PS50093">
    <property type="entry name" value="PKD"/>
    <property type="match status" value="1"/>
</dbReference>
<dbReference type="CDD" id="cd00146">
    <property type="entry name" value="PKD"/>
    <property type="match status" value="1"/>
</dbReference>
<dbReference type="InterPro" id="IPR013783">
    <property type="entry name" value="Ig-like_fold"/>
</dbReference>
<feature type="domain" description="PKD" evidence="2">
    <location>
        <begin position="346"/>
        <end position="407"/>
    </location>
</feature>
<feature type="chain" id="PRO_5017569608" evidence="1">
    <location>
        <begin position="37"/>
        <end position="1803"/>
    </location>
</feature>
<protein>
    <submittedName>
        <fullName evidence="3">PKD domain-containing protein</fullName>
    </submittedName>
</protein>
<dbReference type="Pfam" id="PF18911">
    <property type="entry name" value="PKD_4"/>
    <property type="match status" value="1"/>
</dbReference>
<evidence type="ECO:0000259" key="2">
    <source>
        <dbReference type="PROSITE" id="PS50093"/>
    </source>
</evidence>
<accession>A0A3B7MX06</accession>
<dbReference type="InterPro" id="IPR014756">
    <property type="entry name" value="Ig_E-set"/>
</dbReference>
<evidence type="ECO:0000256" key="1">
    <source>
        <dbReference type="SAM" id="SignalP"/>
    </source>
</evidence>
<dbReference type="InterPro" id="IPR000601">
    <property type="entry name" value="PKD_dom"/>
</dbReference>
<dbReference type="SUPFAM" id="SSF81296">
    <property type="entry name" value="E set domains"/>
    <property type="match status" value="1"/>
</dbReference>
<name>A0A3B7MX06_9BACT</name>
<dbReference type="InterPro" id="IPR035986">
    <property type="entry name" value="PKD_dom_sf"/>
</dbReference>
<dbReference type="Gene3D" id="2.60.40.10">
    <property type="entry name" value="Immunoglobulins"/>
    <property type="match status" value="5"/>
</dbReference>
<sequence>MHPHSFYACLRPGRSALITCYTIAFLLFGCFFSARAQTPTITSFSPTTVCQGSSVTITGTDFTGATSVKLGSNNAASFSVASATTITATVADLSTSGTITVTTPAGTATSTGALTILPASRPALTDIGTKDAPFTNCDGNAVYQLMVSNSSTITGTGNIFQINWGDNTALFTQTDWPAGAQTTHTYTNQGYYNVVFTITPTNGCTRSVTYRFYNGQNPLASFTTTTSTTGLCVPAAIEFQIGNWYNNSAGTTYQVNFGDGSPNTTLSHPLNGTNTTQLLSHPYTTSSCPNPDFTATLKASNGCFTTTYTLNQIIIRKKPVADFLTPTIPLCINTPVCFTNQSTNGFSGNSCLTTTTFLWDFGDGTTSTAASPPCHTYPSAGTYTVTLTASNPACGNDVKTKQVTVRAISPPPVVAATPVVYCMGQPVVPLTATGTGLLWYTSATGGTGAATAPTPSTSTPGSITYYVSQTIPNNCESARMPVTVTVNALPPAPIVTSPIQLCQNQAAAPLTATGSGLLWYANSTGGTGFTTPPTPSTASTGSTTYYVSQTVNGCEGPRASITATVNTLAGAPLVTSPVTYCQNQTAVPLTATGTGLRWYTSATGGIGSPAAPIPSTATAGSTVYYVSQTTGCGEGPRASITVNVNASPSAAISYTPTTLCNVVNTATTPNLPVPVIHTGATGGTYSIAPATGLTINATTGEINPSGATAGTYTISYTIPGTGGCSNYITTATVTVSRTPTATITYPAICTSDAATSVTLAGTSGGIFTSDPGLAINASTGTITPGTSTPGSYTVTYTILPAAPCPGYTTTANVTISLAPSAAIAYNPSTLCNVVNTATTPNLPVPIAHSGTIGGTYSIAPAAGLPINTATGEINPSGATAGTYTISYTIPGTGGCANYTISTTVTVSSTPIAIITYPGICTSDGATSVSLAGASGGTFTSSPGLTINALTGTITPGTSTPGNYTVTYTVLPAAPCPGYTTTATVTVTQAPLAAIAYNPATLCNVVNTATTPNPPVPVAQSGTPGGTYSIAPATGLPINNATGEINPSGATAGAYTINYTIPGAGGCSNYTVKTTITVSSAPVATINYPGAPYCGSLNTPRQVSLSGTTGGTFSSTQGLSIDPTTGAINPSLSTPGTYTVTYTIAPSSPCPGYVATTNVTINESPVVSFPIITQKICSGATAVFVPSSTVANSAYNWSVVGSLPPNISGISSGTASGANATISLSFTNTGTTSQSLTIQVIPVNPTQSPCAGAPYTLTLIVNPIPPAPVKDTTHFCMGVPPAALQVAPVPGTTIKWYDANLVLLANAPVISTNVPARFIYYVSQTNSYGCESPKTEILAFVHPTPKIVGSSYANPTICGVPSGSIVLNVLDLNNNAIPNMPVFVHYNKFQTSYTTAASTDASGKITIPLTAGTYSNIYVATTNGCTSQKIPDVFVLKDPTPPEQPVAGYNPPICSEQLLTLTALTPTSTQAGPIDYVWAGPAFGPFADTIPNSVVTFPAAKMSDAGTYIVYAIQNNCISLPTSFEVTIKQSPSKPVINTRTPLCVGDKLFLQAFSTIPGNAGLNYLWKGPSSQFPVASPNVTIDKVKVEDAGIYSITVTSPQTGCSATTDTLIQVGAYPIVQFAQDTLTLPTGYLLKLAPVITNATTPGVLPMKEYTWAPSQDIECNDAICSSPMATIKNNVCYSVKATNIYGCSGSDVICVKVFCQNTQVFIPNAFVPLGNIPENKILMVRASGIGTIKSFRVFNRWGKMVFERSNFPPNTPGFGWDGRVNGKMADTGVYIYTVDVICENGVPYSYKGNVTLL</sequence>
<dbReference type="InterPro" id="IPR044023">
    <property type="entry name" value="Ig_7"/>
</dbReference>
<organism evidence="3 4">
    <name type="scientific">Paraflavitalea soli</name>
    <dbReference type="NCBI Taxonomy" id="2315862"/>
    <lineage>
        <taxon>Bacteria</taxon>
        <taxon>Pseudomonadati</taxon>
        <taxon>Bacteroidota</taxon>
        <taxon>Chitinophagia</taxon>
        <taxon>Chitinophagales</taxon>
        <taxon>Chitinophagaceae</taxon>
        <taxon>Paraflavitalea</taxon>
    </lineage>
</organism>
<dbReference type="SMART" id="SM00089">
    <property type="entry name" value="PKD"/>
    <property type="match status" value="2"/>
</dbReference>
<evidence type="ECO:0000313" key="3">
    <source>
        <dbReference type="EMBL" id="AXY74901.1"/>
    </source>
</evidence>
<keyword evidence="4" id="KW-1185">Reference proteome</keyword>